<protein>
    <submittedName>
        <fullName evidence="2">2-iminobutanoate/2-iminopropanoate deaminase</fullName>
    </submittedName>
</protein>
<dbReference type="CDD" id="cd00448">
    <property type="entry name" value="YjgF_YER057c_UK114_family"/>
    <property type="match status" value="1"/>
</dbReference>
<name>A0A0M4K0V0_9MOLU</name>
<dbReference type="FunFam" id="3.30.1330.40:FF:000001">
    <property type="entry name" value="L-PSP family endoribonuclease"/>
    <property type="match status" value="1"/>
</dbReference>
<accession>A0A0M4K0V0</accession>
<dbReference type="NCBIfam" id="TIGR00004">
    <property type="entry name" value="Rid family detoxifying hydrolase"/>
    <property type="match status" value="1"/>
</dbReference>
<evidence type="ECO:0000313" key="2">
    <source>
        <dbReference type="EMBL" id="ALD66125.1"/>
    </source>
</evidence>
<reference evidence="2 3" key="1">
    <citation type="journal article" date="2015" name="Genome Announc.">
        <title>Complete Genome Sequence of Spiroplasma cantharicola CC-1T (DSM 21588), a Bacterium Isolated from Soldier Beetle (Cantharis carolinus).</title>
        <authorList>
            <person name="Lo W.S."/>
            <person name="Liu P.Y."/>
            <person name="Kuo C.H."/>
        </authorList>
    </citation>
    <scope>NUCLEOTIDE SEQUENCE [LARGE SCALE GENOMIC DNA]</scope>
    <source>
        <strain evidence="2 3">CC-1</strain>
    </source>
</reference>
<dbReference type="PANTHER" id="PTHR11803">
    <property type="entry name" value="2-IMINOBUTANOATE/2-IMINOPROPANOATE DEAMINASE RIDA"/>
    <property type="match status" value="1"/>
</dbReference>
<dbReference type="KEGG" id="scj:SCANT_v1c02150"/>
<dbReference type="InterPro" id="IPR006056">
    <property type="entry name" value="RidA"/>
</dbReference>
<dbReference type="Proteomes" id="UP000063919">
    <property type="component" value="Chromosome"/>
</dbReference>
<dbReference type="STRING" id="362837.SCANT_v1c02150"/>
<dbReference type="GO" id="GO:0005829">
    <property type="term" value="C:cytosol"/>
    <property type="evidence" value="ECO:0007669"/>
    <property type="project" value="TreeGrafter"/>
</dbReference>
<proteinExistence type="inferred from homology"/>
<dbReference type="PROSITE" id="PS01094">
    <property type="entry name" value="UPF0076"/>
    <property type="match status" value="1"/>
</dbReference>
<comment type="similarity">
    <text evidence="1">Belongs to the RutC family.</text>
</comment>
<dbReference type="Pfam" id="PF01042">
    <property type="entry name" value="Ribonuc_L-PSP"/>
    <property type="match status" value="1"/>
</dbReference>
<dbReference type="InterPro" id="IPR019897">
    <property type="entry name" value="RidA_CS"/>
</dbReference>
<gene>
    <name evidence="2" type="primary">tdcF</name>
    <name evidence="2" type="ORF">SCANT_v1c02150</name>
</gene>
<dbReference type="EMBL" id="CP012622">
    <property type="protein sequence ID" value="ALD66125.1"/>
    <property type="molecule type" value="Genomic_DNA"/>
</dbReference>
<evidence type="ECO:0000313" key="3">
    <source>
        <dbReference type="Proteomes" id="UP000063919"/>
    </source>
</evidence>
<dbReference type="PATRIC" id="fig|362837.3.peg.216"/>
<dbReference type="OrthoDB" id="9803101at2"/>
<organism evidence="2 3">
    <name type="scientific">Spiroplasma cantharicola</name>
    <dbReference type="NCBI Taxonomy" id="362837"/>
    <lineage>
        <taxon>Bacteria</taxon>
        <taxon>Bacillati</taxon>
        <taxon>Mycoplasmatota</taxon>
        <taxon>Mollicutes</taxon>
        <taxon>Entomoplasmatales</taxon>
        <taxon>Spiroplasmataceae</taxon>
        <taxon>Spiroplasma</taxon>
    </lineage>
</organism>
<dbReference type="RefSeq" id="WP_053945898.1">
    <property type="nucleotide sequence ID" value="NZ_CP012622.1"/>
</dbReference>
<dbReference type="SUPFAM" id="SSF55298">
    <property type="entry name" value="YjgF-like"/>
    <property type="match status" value="1"/>
</dbReference>
<dbReference type="PANTHER" id="PTHR11803:SF58">
    <property type="entry name" value="PROTEIN HMF1-RELATED"/>
    <property type="match status" value="1"/>
</dbReference>
<evidence type="ECO:0000256" key="1">
    <source>
        <dbReference type="ARBA" id="ARBA00010552"/>
    </source>
</evidence>
<dbReference type="Gene3D" id="3.30.1330.40">
    <property type="entry name" value="RutC-like"/>
    <property type="match status" value="1"/>
</dbReference>
<dbReference type="AlphaFoldDB" id="A0A0M4K0V0"/>
<dbReference type="InterPro" id="IPR035959">
    <property type="entry name" value="RutC-like_sf"/>
</dbReference>
<dbReference type="InterPro" id="IPR006175">
    <property type="entry name" value="YjgF/YER057c/UK114"/>
</dbReference>
<sequence length="124" mass="14087">MKVINTVKAPKAIGPYSQAILTNDNFLYVSGQLGLNPQTMILEDNIELQTRRVFENIDEILKEANFDRNDIIKTMVLIDNMADFDVINQIYGEYFGNHKPARSAFEVSKLPKNGLIEIEVIAKK</sequence>
<dbReference type="GO" id="GO:0019239">
    <property type="term" value="F:deaminase activity"/>
    <property type="evidence" value="ECO:0007669"/>
    <property type="project" value="TreeGrafter"/>
</dbReference>
<keyword evidence="3" id="KW-1185">Reference proteome</keyword>